<dbReference type="AlphaFoldDB" id="A0A1Y0BWM5"/>
<evidence type="ECO:0000313" key="2">
    <source>
        <dbReference type="EMBL" id="ART67304.1"/>
    </source>
</evidence>
<accession>A0A1Y0BWM5</accession>
<keyword evidence="3" id="KW-1185">Reference proteome</keyword>
<organism evidence="2 3">
    <name type="scientific">Mycobacterium dioxanotrophicus</name>
    <dbReference type="NCBI Taxonomy" id="482462"/>
    <lineage>
        <taxon>Bacteria</taxon>
        <taxon>Bacillati</taxon>
        <taxon>Actinomycetota</taxon>
        <taxon>Actinomycetes</taxon>
        <taxon>Mycobacteriales</taxon>
        <taxon>Mycobacteriaceae</taxon>
        <taxon>Mycobacterium</taxon>
    </lineage>
</organism>
<feature type="region of interest" description="Disordered" evidence="1">
    <location>
        <begin position="1"/>
        <end position="85"/>
    </location>
</feature>
<dbReference type="EMBL" id="CP020809">
    <property type="protein sequence ID" value="ART67304.1"/>
    <property type="molecule type" value="Genomic_DNA"/>
</dbReference>
<protein>
    <submittedName>
        <fullName evidence="2">Uncharacterized protein</fullName>
    </submittedName>
</protein>
<proteinExistence type="predicted"/>
<dbReference type="KEGG" id="mdx:BTO20_00590"/>
<feature type="compositionally biased region" description="Pro residues" evidence="1">
    <location>
        <begin position="48"/>
        <end position="77"/>
    </location>
</feature>
<feature type="compositionally biased region" description="Polar residues" evidence="1">
    <location>
        <begin position="7"/>
        <end position="24"/>
    </location>
</feature>
<name>A0A1Y0BWM5_9MYCO</name>
<gene>
    <name evidence="2" type="ORF">BTO20_00590</name>
</gene>
<dbReference type="Proteomes" id="UP000195331">
    <property type="component" value="Chromosome"/>
</dbReference>
<reference evidence="2 3" key="1">
    <citation type="submission" date="2017-04" db="EMBL/GenBank/DDBJ databases">
        <title>Whole Genome Sequence of 1,4-Dioxane Degrading Bacterium Mycobacterium dioxanotrophicus PH-06.</title>
        <authorList>
            <person name="He Y."/>
        </authorList>
    </citation>
    <scope>NUCLEOTIDE SEQUENCE [LARGE SCALE GENOMIC DNA]</scope>
    <source>
        <strain evidence="2 3">PH-06</strain>
    </source>
</reference>
<evidence type="ECO:0000313" key="3">
    <source>
        <dbReference type="Proteomes" id="UP000195331"/>
    </source>
</evidence>
<sequence length="85" mass="8759">MPGAATGSLTDRSSTPSTPSQNAANPPFCRRSTPYSEHCQAPRRRRPTPPATPRAPPATPRAPPATPRAPPATPRAPPAAVSTNG</sequence>
<evidence type="ECO:0000256" key="1">
    <source>
        <dbReference type="SAM" id="MobiDB-lite"/>
    </source>
</evidence>